<dbReference type="InterPro" id="IPR002110">
    <property type="entry name" value="Ankyrin_rpt"/>
</dbReference>
<organism evidence="9 10">
    <name type="scientific">Letharia lupina</name>
    <dbReference type="NCBI Taxonomy" id="560253"/>
    <lineage>
        <taxon>Eukaryota</taxon>
        <taxon>Fungi</taxon>
        <taxon>Dikarya</taxon>
        <taxon>Ascomycota</taxon>
        <taxon>Pezizomycotina</taxon>
        <taxon>Lecanoromycetes</taxon>
        <taxon>OSLEUM clade</taxon>
        <taxon>Lecanoromycetidae</taxon>
        <taxon>Lecanorales</taxon>
        <taxon>Lecanorineae</taxon>
        <taxon>Parmeliaceae</taxon>
        <taxon>Letharia</taxon>
    </lineage>
</organism>
<feature type="domain" description="Carboxylesterase type B" evidence="6">
    <location>
        <begin position="283"/>
        <end position="487"/>
    </location>
</feature>
<feature type="chain" id="PRO_5034408705" evidence="5">
    <location>
        <begin position="22"/>
        <end position="1467"/>
    </location>
</feature>
<feature type="signal peptide" evidence="5">
    <location>
        <begin position="1"/>
        <end position="21"/>
    </location>
</feature>
<evidence type="ECO:0000259" key="8">
    <source>
        <dbReference type="Pfam" id="PF24883"/>
    </source>
</evidence>
<dbReference type="Pfam" id="PF12796">
    <property type="entry name" value="Ank_2"/>
    <property type="match status" value="3"/>
</dbReference>
<name>A0A8H6F8U4_9LECA</name>
<dbReference type="SUPFAM" id="SSF53474">
    <property type="entry name" value="alpha/beta-Hydrolases"/>
    <property type="match status" value="1"/>
</dbReference>
<evidence type="ECO:0000259" key="6">
    <source>
        <dbReference type="Pfam" id="PF00135"/>
    </source>
</evidence>
<dbReference type="InterPro" id="IPR029058">
    <property type="entry name" value="AB_hydrolase_fold"/>
</dbReference>
<dbReference type="SMART" id="SM00248">
    <property type="entry name" value="ANK"/>
    <property type="match status" value="8"/>
</dbReference>
<dbReference type="Gene3D" id="3.40.50.300">
    <property type="entry name" value="P-loop containing nucleotide triphosphate hydrolases"/>
    <property type="match status" value="1"/>
</dbReference>
<feature type="repeat" description="ANK" evidence="4">
    <location>
        <begin position="1305"/>
        <end position="1337"/>
    </location>
</feature>
<dbReference type="GeneID" id="59333492"/>
<keyword evidence="3" id="KW-0378">Hydrolase</keyword>
<keyword evidence="2" id="KW-0677">Repeat</keyword>
<reference evidence="9 10" key="1">
    <citation type="journal article" date="2020" name="Genomics">
        <title>Complete, high-quality genomes from long-read metagenomic sequencing of two wolf lichen thalli reveals enigmatic genome architecture.</title>
        <authorList>
            <person name="McKenzie S.K."/>
            <person name="Walston R.F."/>
            <person name="Allen J.L."/>
        </authorList>
    </citation>
    <scope>NUCLEOTIDE SEQUENCE [LARGE SCALE GENOMIC DNA]</scope>
    <source>
        <strain evidence="9">WasteWater1</strain>
    </source>
</reference>
<dbReference type="GO" id="GO:0016787">
    <property type="term" value="F:hydrolase activity"/>
    <property type="evidence" value="ECO:0007669"/>
    <property type="project" value="UniProtKB-KW"/>
</dbReference>
<dbReference type="PROSITE" id="PS50088">
    <property type="entry name" value="ANK_REPEAT"/>
    <property type="match status" value="5"/>
</dbReference>
<evidence type="ECO:0000256" key="5">
    <source>
        <dbReference type="SAM" id="SignalP"/>
    </source>
</evidence>
<comment type="caution">
    <text evidence="9">The sequence shown here is derived from an EMBL/GenBank/DDBJ whole genome shotgun (WGS) entry which is preliminary data.</text>
</comment>
<dbReference type="PANTHER" id="PTHR10039">
    <property type="entry name" value="AMELOGENIN"/>
    <property type="match status" value="1"/>
</dbReference>
<evidence type="ECO:0000313" key="9">
    <source>
        <dbReference type="EMBL" id="KAF6219261.1"/>
    </source>
</evidence>
<dbReference type="InterPro" id="IPR054471">
    <property type="entry name" value="GPIID_WHD"/>
</dbReference>
<feature type="domain" description="Carboxylesterase type B" evidence="6">
    <location>
        <begin position="101"/>
        <end position="278"/>
    </location>
</feature>
<dbReference type="EMBL" id="JACCJB010000020">
    <property type="protein sequence ID" value="KAF6219261.1"/>
    <property type="molecule type" value="Genomic_DNA"/>
</dbReference>
<evidence type="ECO:0000256" key="3">
    <source>
        <dbReference type="ARBA" id="ARBA00022801"/>
    </source>
</evidence>
<dbReference type="InterPro" id="IPR056884">
    <property type="entry name" value="NPHP3-like_N"/>
</dbReference>
<dbReference type="InterPro" id="IPR036770">
    <property type="entry name" value="Ankyrin_rpt-contain_sf"/>
</dbReference>
<evidence type="ECO:0000259" key="7">
    <source>
        <dbReference type="Pfam" id="PF22939"/>
    </source>
</evidence>
<gene>
    <name evidence="9" type="ORF">HO133_005086</name>
</gene>
<proteinExistence type="inferred from homology"/>
<accession>A0A8H6F8U4</accession>
<dbReference type="Gene3D" id="3.40.50.1820">
    <property type="entry name" value="alpha/beta hydrolase"/>
    <property type="match status" value="2"/>
</dbReference>
<evidence type="ECO:0000256" key="4">
    <source>
        <dbReference type="PROSITE-ProRule" id="PRU00023"/>
    </source>
</evidence>
<dbReference type="PROSITE" id="PS00122">
    <property type="entry name" value="CARBOXYLESTERASE_B_1"/>
    <property type="match status" value="1"/>
</dbReference>
<feature type="repeat" description="ANK" evidence="4">
    <location>
        <begin position="1238"/>
        <end position="1270"/>
    </location>
</feature>
<evidence type="ECO:0000256" key="2">
    <source>
        <dbReference type="ARBA" id="ARBA00022737"/>
    </source>
</evidence>
<protein>
    <submittedName>
        <fullName evidence="9">Uncharacterized protein</fullName>
    </submittedName>
</protein>
<evidence type="ECO:0000256" key="1">
    <source>
        <dbReference type="ARBA" id="ARBA00005964"/>
    </source>
</evidence>
<dbReference type="Proteomes" id="UP000593566">
    <property type="component" value="Unassembled WGS sequence"/>
</dbReference>
<keyword evidence="4" id="KW-0040">ANK repeat</keyword>
<dbReference type="PRINTS" id="PR01415">
    <property type="entry name" value="ANKYRIN"/>
</dbReference>
<feature type="repeat" description="ANK" evidence="4">
    <location>
        <begin position="1173"/>
        <end position="1205"/>
    </location>
</feature>
<dbReference type="RefSeq" id="XP_037148696.1">
    <property type="nucleotide sequence ID" value="XM_037295998.1"/>
</dbReference>
<dbReference type="Gene3D" id="1.25.40.20">
    <property type="entry name" value="Ankyrin repeat-containing domain"/>
    <property type="match status" value="2"/>
</dbReference>
<feature type="domain" description="GPI inositol-deacylase winged helix" evidence="7">
    <location>
        <begin position="958"/>
        <end position="1034"/>
    </location>
</feature>
<feature type="repeat" description="ANK" evidence="4">
    <location>
        <begin position="1208"/>
        <end position="1237"/>
    </location>
</feature>
<dbReference type="PROSITE" id="PS00941">
    <property type="entry name" value="CARBOXYLESTERASE_B_2"/>
    <property type="match status" value="1"/>
</dbReference>
<dbReference type="Pfam" id="PF00135">
    <property type="entry name" value="COesterase"/>
    <property type="match status" value="2"/>
</dbReference>
<dbReference type="Pfam" id="PF22939">
    <property type="entry name" value="WHD_GPIID"/>
    <property type="match status" value="1"/>
</dbReference>
<evidence type="ECO:0000313" key="10">
    <source>
        <dbReference type="Proteomes" id="UP000593566"/>
    </source>
</evidence>
<feature type="domain" description="Nephrocystin 3-like N-terminal" evidence="8">
    <location>
        <begin position="670"/>
        <end position="834"/>
    </location>
</feature>
<dbReference type="InterPro" id="IPR002018">
    <property type="entry name" value="CarbesteraseB"/>
</dbReference>
<sequence>MRKALNLALTGVAWFSRLALSQSPSAFPIVDLGYELHQASTFNSTGAFYNFSNIRICPQANPAWELIAAVFDPDYLEGKPFNLSATVAGLANQSGSLPSLDPRTTEDCLFLDVVVPQNILKSASNSMNLTSGAPVLVWIYGGGYTAGDKSARSPAGLIQASQVNDTQGIIFVSLNYRLGALGWLAGPTLQSDGTANAGLYDQRLALQWVQDNIHIFGGDPNRVTVIGESAGGGSIMHQITAFGGLKGPAPFQRAVLQSAAFQNIVSNLQQETTFDAFLSLLNVANSSYGDYSFGPVVDGLFAPAIPGKLLLQGSYDHSLTLMLGHNADEGLLFTNPAIGNDTTLNTYLLSAFPTINPSVADYIENVLYPPIMPGTLGTTGYSDETGRVDLLISESTFTCNTFYLDKAFGNQTYAYQFSVPPALHGQDLAYTFFNGPSSSVVSDPIAVALQEYITSFAINGGQPSGPLLPMFPIYSNASDIIDVNATSITEIMDPIANSRCDWWQKELYTLKLTQQYLHGVKHASEAADALGAELQLLHDTLCRLDGFLRSDGAQRQSFDEASVLVSSTGACRTKLEVLHKKLDGAAKSRLNRALWPLNEKEHRQSVQELRAVAQCIHFAMTIDEWSDAEQSQILQNDRKSQEREKILNWISNFENESKHNAIRMPRVAETGEWLTNTEEFTTWRKGVELPSVLWCHGIQGSGKSVMTSLVIDRLRDEYVGQKVAIGFVYFDYQDQRSQSPENVVASLLRQVASQKPVLPTSLLELYTKFGEQNRRPQIQDFELTLLHVCQNFDQVFIAIDALDECDEGQSRKHFLLFLATLQQTPSIRLFVTSRPYPEEIRKAFGSAPQVTVEASDADLRKYLRRRIEDSDSADIIDEGFKQHLVETIAKGAQKMYANQFPEVAVFTATFLLPTLQIQTIVNEPTTGEMEDALEAMPHDLHQAFYQTLARVQRQPDGRKRLGMNILLWVSHAQGSLTVTELSEAMAVKPGNTSLNPRRRPSQNRIIGCCLGLVTVDRESSSVRLVHYALQEFFRDHREEIFPSGEDEIAEICITYLCFDDFVRGSCESEAAIERLIQNSPLLRYSSSYWGHHVRFSHCDRIYGLALRLLHSQPRRALSTQIQRYSQGYRAEYWEPDEVNSHNAFHWACSHGLQTAVCNILDSEDIDIDAATYMGTTALIRAASSGHLDLVKLLMSRGADPTKANWYGTVLHCAAEAGQCESISFLLDSGMNIDLRDTFGRTPLHCASDQRHVLAMELLLDMGADPNARDKAGNTLIHDTAQTGDERLMRRLLEDVRVDISATTVRDATVLHCAARGGHANIVRMLLDVGARIDARGHGGCTALHLAAGWGREDVVRLLVEAGADVNAKTDDKATARYFAAAANHEGIQQLLLEHGAEKGVFHYLDGSAQSVGDADDSCHHENLSLVDVGGLPYFSGSYIGKPAVAWTDQRQSDEGESHGPAYLHRKE</sequence>
<keyword evidence="10" id="KW-1185">Reference proteome</keyword>
<feature type="repeat" description="ANK" evidence="4">
    <location>
        <begin position="1338"/>
        <end position="1370"/>
    </location>
</feature>
<dbReference type="Pfam" id="PF24883">
    <property type="entry name" value="NPHP3_N"/>
    <property type="match status" value="1"/>
</dbReference>
<dbReference type="PANTHER" id="PTHR10039:SF15">
    <property type="entry name" value="NACHT DOMAIN-CONTAINING PROTEIN"/>
    <property type="match status" value="1"/>
</dbReference>
<comment type="similarity">
    <text evidence="1">Belongs to the type-B carboxylesterase/lipase family.</text>
</comment>
<dbReference type="InterPro" id="IPR027417">
    <property type="entry name" value="P-loop_NTPase"/>
</dbReference>
<dbReference type="InterPro" id="IPR019826">
    <property type="entry name" value="Carboxylesterase_B_AS"/>
</dbReference>
<dbReference type="SUPFAM" id="SSF48403">
    <property type="entry name" value="Ankyrin repeat"/>
    <property type="match status" value="1"/>
</dbReference>
<dbReference type="PROSITE" id="PS50297">
    <property type="entry name" value="ANK_REP_REGION"/>
    <property type="match status" value="5"/>
</dbReference>
<dbReference type="InterPro" id="IPR019819">
    <property type="entry name" value="Carboxylesterase_B_CS"/>
</dbReference>
<keyword evidence="5" id="KW-0732">Signal</keyword>